<evidence type="ECO:0000256" key="8">
    <source>
        <dbReference type="ARBA" id="ARBA00022927"/>
    </source>
</evidence>
<dbReference type="OrthoDB" id="9807950at2"/>
<evidence type="ECO:0000256" key="1">
    <source>
        <dbReference type="ARBA" id="ARBA00004651"/>
    </source>
</evidence>
<keyword evidence="15" id="KW-0966">Cell projection</keyword>
<comment type="similarity">
    <text evidence="2 13">Belongs to the type III secretion exporter family.</text>
</comment>
<proteinExistence type="inferred from homology"/>
<accession>A0A212RR03</accession>
<keyword evidence="7 13" id="KW-1005">Bacterial flagellum biogenesis</keyword>
<comment type="function">
    <text evidence="12 13">Required for formation of the rod structure in the basal body of the flagellar apparatus. Together with FliI and FliH, may constitute the export apparatus of flagellin.</text>
</comment>
<feature type="transmembrane region" description="Helical" evidence="13">
    <location>
        <begin position="94"/>
        <end position="112"/>
    </location>
</feature>
<reference evidence="16" key="1">
    <citation type="submission" date="2017-06" db="EMBL/GenBank/DDBJ databases">
        <authorList>
            <person name="Varghese N."/>
            <person name="Submissions S."/>
        </authorList>
    </citation>
    <scope>NUCLEOTIDE SEQUENCE [LARGE SCALE GENOMIC DNA]</scope>
    <source>
        <strain evidence="16">DSM 137</strain>
    </source>
</reference>
<dbReference type="PANTHER" id="PTHR30531:SF12">
    <property type="entry name" value="FLAGELLAR BIOSYNTHETIC PROTEIN FLHB"/>
    <property type="match status" value="1"/>
</dbReference>
<keyword evidence="5 13" id="KW-1003">Cell membrane</keyword>
<dbReference type="SUPFAM" id="SSF160544">
    <property type="entry name" value="EscU C-terminal domain-like"/>
    <property type="match status" value="1"/>
</dbReference>
<evidence type="ECO:0000256" key="9">
    <source>
        <dbReference type="ARBA" id="ARBA00022989"/>
    </source>
</evidence>
<dbReference type="RefSeq" id="WP_088521175.1">
    <property type="nucleotide sequence ID" value="NZ_FYDG01000006.1"/>
</dbReference>
<dbReference type="PRINTS" id="PR00950">
    <property type="entry name" value="TYPE3IMSPROT"/>
</dbReference>
<dbReference type="AlphaFoldDB" id="A0A212RR03"/>
<evidence type="ECO:0000256" key="2">
    <source>
        <dbReference type="ARBA" id="ARBA00010690"/>
    </source>
</evidence>
<dbReference type="Proteomes" id="UP000198418">
    <property type="component" value="Unassembled WGS sequence"/>
</dbReference>
<keyword evidence="10 13" id="KW-0472">Membrane</keyword>
<dbReference type="Gene3D" id="6.10.250.2080">
    <property type="match status" value="1"/>
</dbReference>
<keyword evidence="15" id="KW-0282">Flagellum</keyword>
<feature type="transmembrane region" description="Helical" evidence="13">
    <location>
        <begin position="195"/>
        <end position="216"/>
    </location>
</feature>
<dbReference type="NCBIfam" id="TIGR00328">
    <property type="entry name" value="flhB"/>
    <property type="match status" value="1"/>
</dbReference>
<protein>
    <recommendedName>
        <fullName evidence="3 13">Flagellar biosynthetic protein FlhB</fullName>
    </recommendedName>
</protein>
<keyword evidence="16" id="KW-1185">Reference proteome</keyword>
<dbReference type="FunFam" id="3.40.1690.10:FF:000001">
    <property type="entry name" value="Flagellar biosynthetic protein FlhB"/>
    <property type="match status" value="1"/>
</dbReference>
<feature type="region of interest" description="Disordered" evidence="14">
    <location>
        <begin position="1"/>
        <end position="29"/>
    </location>
</feature>
<feature type="compositionally biased region" description="Basic and acidic residues" evidence="14">
    <location>
        <begin position="1"/>
        <end position="23"/>
    </location>
</feature>
<feature type="transmembrane region" description="Helical" evidence="13">
    <location>
        <begin position="152"/>
        <end position="175"/>
    </location>
</feature>
<dbReference type="InterPro" id="IPR006136">
    <property type="entry name" value="FlhB"/>
</dbReference>
<dbReference type="InterPro" id="IPR006135">
    <property type="entry name" value="T3SS_substrate_exporter"/>
</dbReference>
<evidence type="ECO:0000256" key="13">
    <source>
        <dbReference type="RuleBase" id="RU364091"/>
    </source>
</evidence>
<dbReference type="GO" id="GO:0044780">
    <property type="term" value="P:bacterial-type flagellum assembly"/>
    <property type="evidence" value="ECO:0007669"/>
    <property type="project" value="InterPro"/>
</dbReference>
<dbReference type="PANTHER" id="PTHR30531">
    <property type="entry name" value="FLAGELLAR BIOSYNTHETIC PROTEIN FLHB"/>
    <property type="match status" value="1"/>
</dbReference>
<dbReference type="Pfam" id="PF01312">
    <property type="entry name" value="Bac_export_2"/>
    <property type="match status" value="1"/>
</dbReference>
<dbReference type="EMBL" id="FYDG01000006">
    <property type="protein sequence ID" value="SNB75033.1"/>
    <property type="molecule type" value="Genomic_DNA"/>
</dbReference>
<evidence type="ECO:0000256" key="12">
    <source>
        <dbReference type="ARBA" id="ARBA00025078"/>
    </source>
</evidence>
<name>A0A212RR03_RHOAC</name>
<evidence type="ECO:0000256" key="10">
    <source>
        <dbReference type="ARBA" id="ARBA00023136"/>
    </source>
</evidence>
<keyword evidence="4 13" id="KW-0813">Transport</keyword>
<evidence type="ECO:0000256" key="14">
    <source>
        <dbReference type="SAM" id="MobiDB-lite"/>
    </source>
</evidence>
<comment type="subcellular location">
    <subcellularLocation>
        <location evidence="1">Cell membrane</location>
        <topology evidence="1">Multi-pass membrane protein</topology>
    </subcellularLocation>
</comment>
<evidence type="ECO:0000256" key="11">
    <source>
        <dbReference type="ARBA" id="ARBA00023225"/>
    </source>
</evidence>
<evidence type="ECO:0000256" key="6">
    <source>
        <dbReference type="ARBA" id="ARBA00022692"/>
    </source>
</evidence>
<evidence type="ECO:0000313" key="15">
    <source>
        <dbReference type="EMBL" id="SNB75033.1"/>
    </source>
</evidence>
<evidence type="ECO:0000256" key="7">
    <source>
        <dbReference type="ARBA" id="ARBA00022795"/>
    </source>
</evidence>
<organism evidence="15 16">
    <name type="scientific">Rhodoblastus acidophilus</name>
    <name type="common">Rhodopseudomonas acidophila</name>
    <dbReference type="NCBI Taxonomy" id="1074"/>
    <lineage>
        <taxon>Bacteria</taxon>
        <taxon>Pseudomonadati</taxon>
        <taxon>Pseudomonadota</taxon>
        <taxon>Alphaproteobacteria</taxon>
        <taxon>Hyphomicrobiales</taxon>
        <taxon>Rhodoblastaceae</taxon>
        <taxon>Rhodoblastus</taxon>
    </lineage>
</organism>
<keyword evidence="9 13" id="KW-1133">Transmembrane helix</keyword>
<gene>
    <name evidence="13" type="primary">flhB</name>
    <name evidence="15" type="ORF">SAMN06265338_106167</name>
</gene>
<keyword evidence="6 13" id="KW-0812">Transmembrane</keyword>
<keyword evidence="8 13" id="KW-0653">Protein transport</keyword>
<keyword evidence="15" id="KW-0969">Cilium</keyword>
<dbReference type="GO" id="GO:0009306">
    <property type="term" value="P:protein secretion"/>
    <property type="evidence" value="ECO:0007669"/>
    <property type="project" value="InterPro"/>
</dbReference>
<evidence type="ECO:0000256" key="4">
    <source>
        <dbReference type="ARBA" id="ARBA00022448"/>
    </source>
</evidence>
<evidence type="ECO:0000313" key="16">
    <source>
        <dbReference type="Proteomes" id="UP000198418"/>
    </source>
</evidence>
<dbReference type="InterPro" id="IPR029025">
    <property type="entry name" value="T3SS_substrate_exporter_C"/>
</dbReference>
<dbReference type="GO" id="GO:0005886">
    <property type="term" value="C:plasma membrane"/>
    <property type="evidence" value="ECO:0007669"/>
    <property type="project" value="UniProtKB-SubCell"/>
</dbReference>
<keyword evidence="11 13" id="KW-1006">Bacterial flagellum protein export</keyword>
<evidence type="ECO:0000256" key="3">
    <source>
        <dbReference type="ARBA" id="ARBA00021622"/>
    </source>
</evidence>
<sequence>MSDKPDKESQTEEPTEKRLHDSIEEGNTPHSQEVTSFAALLAALLFFIFFLRSGAGPLIAVLQNLLDQSGQYQIGAGRNAVHLIDATMTAMGQFLLPAVVLIIAMALVSTFGQHAPQLNPSRLAPDWSRVSPLSGWSRVFSVRGLTELLKSVVKLLIVGLVAFFLIRSEIGAAIATIQSDPAGLADHILDVGRRLLGGVTLAVFVLAAFDLVWTRIHWKRDLRMSRQDVKDEMKQIQGDPMVKARQRSIALARVRKRMMAAVPTATMVIANPTHYAIALRYVREEGGAPKVVAKGQDLIALKIREIAEAHDIPVIEDKALARSMYDRVEIDMMIPAEFYRVIAELIHFLNRTGASVQKQGRIS</sequence>
<evidence type="ECO:0000256" key="5">
    <source>
        <dbReference type="ARBA" id="ARBA00022475"/>
    </source>
</evidence>
<feature type="transmembrane region" description="Helical" evidence="13">
    <location>
        <begin position="37"/>
        <end position="62"/>
    </location>
</feature>
<dbReference type="Gene3D" id="3.40.1690.10">
    <property type="entry name" value="secretion proteins EscU"/>
    <property type="match status" value="1"/>
</dbReference>